<dbReference type="AlphaFoldDB" id="A0A1H6CT85"/>
<dbReference type="SMART" id="SM00062">
    <property type="entry name" value="PBPb"/>
    <property type="match status" value="1"/>
</dbReference>
<sequence>MKKAVRSILASLTVICLPVMASETVNVAIDPTFPPMEFLVAGERAGFDIDFAEELQKRADLSFAYTDMDFKAMVPSVVSGRQDMILSAIYITDERAKVVDFTNSYFAAGLVILVRSDEERIKSAADLDGKRVAVQVGNKAVNLLKTDYPAVNRLEMEKNNQLFDALESGRADAVVIGRPAAMLFAKTTGIGKVLPEPLTDENYGIAVSKRKPELREALNTAIADMKADGTMTKLVDKWFGTQE</sequence>
<evidence type="ECO:0000313" key="6">
    <source>
        <dbReference type="EMBL" id="SEG76210.1"/>
    </source>
</evidence>
<evidence type="ECO:0000259" key="5">
    <source>
        <dbReference type="SMART" id="SM00079"/>
    </source>
</evidence>
<dbReference type="Proteomes" id="UP000236745">
    <property type="component" value="Unassembled WGS sequence"/>
</dbReference>
<protein>
    <submittedName>
        <fullName evidence="6">Polar amino acid transport system substrate-binding protein</fullName>
    </submittedName>
</protein>
<name>A0A1H6CT85_9GAMM</name>
<feature type="domain" description="Solute-binding protein family 3/N-terminal" evidence="4">
    <location>
        <begin position="24"/>
        <end position="242"/>
    </location>
</feature>
<dbReference type="Pfam" id="PF00497">
    <property type="entry name" value="SBP_bac_3"/>
    <property type="match status" value="1"/>
</dbReference>
<dbReference type="RefSeq" id="WP_104004525.1">
    <property type="nucleotide sequence ID" value="NZ_FNVQ01000004.1"/>
</dbReference>
<feature type="domain" description="Ionotropic glutamate receptor C-terminal" evidence="5">
    <location>
        <begin position="24"/>
        <end position="241"/>
    </location>
</feature>
<keyword evidence="7" id="KW-1185">Reference proteome</keyword>
<keyword evidence="2 3" id="KW-0732">Signal</keyword>
<dbReference type="PANTHER" id="PTHR35936">
    <property type="entry name" value="MEMBRANE-BOUND LYTIC MUREIN TRANSGLYCOSYLASE F"/>
    <property type="match status" value="1"/>
</dbReference>
<dbReference type="InterPro" id="IPR001638">
    <property type="entry name" value="Solute-binding_3/MltF_N"/>
</dbReference>
<organism evidence="6 7">
    <name type="scientific">Marinobacterium lutimaris</name>
    <dbReference type="NCBI Taxonomy" id="568106"/>
    <lineage>
        <taxon>Bacteria</taxon>
        <taxon>Pseudomonadati</taxon>
        <taxon>Pseudomonadota</taxon>
        <taxon>Gammaproteobacteria</taxon>
        <taxon>Oceanospirillales</taxon>
        <taxon>Oceanospirillaceae</taxon>
        <taxon>Marinobacterium</taxon>
    </lineage>
</organism>
<evidence type="ECO:0000256" key="1">
    <source>
        <dbReference type="ARBA" id="ARBA00010333"/>
    </source>
</evidence>
<proteinExistence type="inferred from homology"/>
<dbReference type="InterPro" id="IPR001320">
    <property type="entry name" value="Iontro_rcpt_C"/>
</dbReference>
<dbReference type="Gene3D" id="3.40.190.10">
    <property type="entry name" value="Periplasmic binding protein-like II"/>
    <property type="match status" value="2"/>
</dbReference>
<evidence type="ECO:0000256" key="2">
    <source>
        <dbReference type="ARBA" id="ARBA00022729"/>
    </source>
</evidence>
<dbReference type="SMART" id="SM00079">
    <property type="entry name" value="PBPe"/>
    <property type="match status" value="1"/>
</dbReference>
<reference evidence="6 7" key="1">
    <citation type="submission" date="2016-10" db="EMBL/GenBank/DDBJ databases">
        <authorList>
            <person name="de Groot N.N."/>
        </authorList>
    </citation>
    <scope>NUCLEOTIDE SEQUENCE [LARGE SCALE GENOMIC DNA]</scope>
    <source>
        <strain evidence="6 7">DSM 22012</strain>
    </source>
</reference>
<feature type="chain" id="PRO_5009295172" evidence="3">
    <location>
        <begin position="22"/>
        <end position="243"/>
    </location>
</feature>
<gene>
    <name evidence="6" type="ORF">SAMN05444390_104132</name>
</gene>
<dbReference type="SUPFAM" id="SSF53850">
    <property type="entry name" value="Periplasmic binding protein-like II"/>
    <property type="match status" value="1"/>
</dbReference>
<dbReference type="PANTHER" id="PTHR35936:SF17">
    <property type="entry name" value="ARGININE-BINDING EXTRACELLULAR PROTEIN ARTP"/>
    <property type="match status" value="1"/>
</dbReference>
<dbReference type="EMBL" id="FNVQ01000004">
    <property type="protein sequence ID" value="SEG76210.1"/>
    <property type="molecule type" value="Genomic_DNA"/>
</dbReference>
<evidence type="ECO:0000256" key="3">
    <source>
        <dbReference type="SAM" id="SignalP"/>
    </source>
</evidence>
<feature type="signal peptide" evidence="3">
    <location>
        <begin position="1"/>
        <end position="21"/>
    </location>
</feature>
<comment type="similarity">
    <text evidence="1">Belongs to the bacterial solute-binding protein 3 family.</text>
</comment>
<evidence type="ECO:0000259" key="4">
    <source>
        <dbReference type="SMART" id="SM00062"/>
    </source>
</evidence>
<accession>A0A1H6CT85</accession>
<evidence type="ECO:0000313" key="7">
    <source>
        <dbReference type="Proteomes" id="UP000236745"/>
    </source>
</evidence>
<dbReference type="OrthoDB" id="9768183at2"/>
<dbReference type="GO" id="GO:0016020">
    <property type="term" value="C:membrane"/>
    <property type="evidence" value="ECO:0007669"/>
    <property type="project" value="InterPro"/>
</dbReference>
<dbReference type="GO" id="GO:0015276">
    <property type="term" value="F:ligand-gated monoatomic ion channel activity"/>
    <property type="evidence" value="ECO:0007669"/>
    <property type="project" value="InterPro"/>
</dbReference>